<protein>
    <submittedName>
        <fullName evidence="3">Uncharacterized protein</fullName>
    </submittedName>
</protein>
<feature type="region of interest" description="Disordered" evidence="1">
    <location>
        <begin position="22"/>
        <end position="42"/>
    </location>
</feature>
<dbReference type="AlphaFoldDB" id="A0AA39TT23"/>
<feature type="signal peptide" evidence="2">
    <location>
        <begin position="1"/>
        <end position="24"/>
    </location>
</feature>
<evidence type="ECO:0000256" key="2">
    <source>
        <dbReference type="SAM" id="SignalP"/>
    </source>
</evidence>
<feature type="chain" id="PRO_5041293391" evidence="2">
    <location>
        <begin position="25"/>
        <end position="211"/>
    </location>
</feature>
<keyword evidence="4" id="KW-1185">Reference proteome</keyword>
<dbReference type="EMBL" id="JAULSU010000007">
    <property type="protein sequence ID" value="KAK0611717.1"/>
    <property type="molecule type" value="Genomic_DNA"/>
</dbReference>
<reference evidence="3" key="1">
    <citation type="submission" date="2023-06" db="EMBL/GenBank/DDBJ databases">
        <title>Genome-scale phylogeny and comparative genomics of the fungal order Sordariales.</title>
        <authorList>
            <consortium name="Lawrence Berkeley National Laboratory"/>
            <person name="Hensen N."/>
            <person name="Bonometti L."/>
            <person name="Westerberg I."/>
            <person name="Brannstrom I.O."/>
            <person name="Guillou S."/>
            <person name="Cros-Aarteil S."/>
            <person name="Calhoun S."/>
            <person name="Haridas S."/>
            <person name="Kuo A."/>
            <person name="Mondo S."/>
            <person name="Pangilinan J."/>
            <person name="Riley R."/>
            <person name="Labutti K."/>
            <person name="Andreopoulos B."/>
            <person name="Lipzen A."/>
            <person name="Chen C."/>
            <person name="Yanf M."/>
            <person name="Daum C."/>
            <person name="Ng V."/>
            <person name="Clum A."/>
            <person name="Steindorff A."/>
            <person name="Ohm R."/>
            <person name="Martin F."/>
            <person name="Silar P."/>
            <person name="Natvig D."/>
            <person name="Lalanne C."/>
            <person name="Gautier V."/>
            <person name="Ament-Velasquez S.L."/>
            <person name="Kruys A."/>
            <person name="Hutchinson M.I."/>
            <person name="Powell A.J."/>
            <person name="Barry K."/>
            <person name="Miller A.N."/>
            <person name="Grigoriev I.V."/>
            <person name="Debuchy R."/>
            <person name="Gladieux P."/>
            <person name="Thoren M.H."/>
            <person name="Johannesson H."/>
        </authorList>
    </citation>
    <scope>NUCLEOTIDE SEQUENCE</scope>
    <source>
        <strain evidence="3">CBS 606.72</strain>
    </source>
</reference>
<gene>
    <name evidence="3" type="ORF">B0T14DRAFT_500759</name>
</gene>
<accession>A0AA39TT23</accession>
<proteinExistence type="predicted"/>
<organism evidence="3 4">
    <name type="scientific">Immersiella caudata</name>
    <dbReference type="NCBI Taxonomy" id="314043"/>
    <lineage>
        <taxon>Eukaryota</taxon>
        <taxon>Fungi</taxon>
        <taxon>Dikarya</taxon>
        <taxon>Ascomycota</taxon>
        <taxon>Pezizomycotina</taxon>
        <taxon>Sordariomycetes</taxon>
        <taxon>Sordariomycetidae</taxon>
        <taxon>Sordariales</taxon>
        <taxon>Lasiosphaeriaceae</taxon>
        <taxon>Immersiella</taxon>
    </lineage>
</organism>
<sequence length="211" mass="23041">MHFTLLPPLLLLLLLLLQTTPATSSPTPTPNPQNTPRQNDYLPVGLQCPKGGPTCDRSRGLVMYCANEQLVCSFGNMATFPVGKCSECLGSICAKSSDDYAGDKRKSTCESRKKKRGEVPLHVLVEREVMERQASRCQAQWECACTAFDGKGYYTRGKGGMCPVNEGAYESCTEEGGFLCIFGCRSELLKGFTNEKCEALFPGTRAVCRAV</sequence>
<dbReference type="Proteomes" id="UP001175000">
    <property type="component" value="Unassembled WGS sequence"/>
</dbReference>
<name>A0AA39TT23_9PEZI</name>
<comment type="caution">
    <text evidence="3">The sequence shown here is derived from an EMBL/GenBank/DDBJ whole genome shotgun (WGS) entry which is preliminary data.</text>
</comment>
<keyword evidence="2" id="KW-0732">Signal</keyword>
<evidence type="ECO:0000313" key="4">
    <source>
        <dbReference type="Proteomes" id="UP001175000"/>
    </source>
</evidence>
<evidence type="ECO:0000256" key="1">
    <source>
        <dbReference type="SAM" id="MobiDB-lite"/>
    </source>
</evidence>
<evidence type="ECO:0000313" key="3">
    <source>
        <dbReference type="EMBL" id="KAK0611717.1"/>
    </source>
</evidence>